<dbReference type="Proteomes" id="UP000593686">
    <property type="component" value="Genome"/>
</dbReference>
<dbReference type="GeneID" id="65129952"/>
<evidence type="ECO:0008006" key="3">
    <source>
        <dbReference type="Google" id="ProtNLM"/>
    </source>
</evidence>
<evidence type="ECO:0000313" key="2">
    <source>
        <dbReference type="Proteomes" id="UP000593686"/>
    </source>
</evidence>
<sequence length="188" mass="21956">MEVTVVQETSWSRALDAARRTIGKEPLRKEPSDNWKAKVLLAEHSPIKLVEYCIHFKNLRQWVGVHLLRHEHMLPFIHSQREDRRKLNCSRDELPQGSENDQDFVVNAQTLINISRKRLCRCASKETQEAWRAVKSEIAKQDKVMADKMVPNCVYSGFCRELNCCGYVNTAAYKKELESYRKTEYANQ</sequence>
<protein>
    <recommendedName>
        <fullName evidence="3">Thymidylate synthase ThyX</fullName>
    </recommendedName>
</protein>
<organism evidence="1 2">
    <name type="scientific">uncultured phage cr116_1</name>
    <dbReference type="NCBI Taxonomy" id="2772073"/>
    <lineage>
        <taxon>Viruses</taxon>
        <taxon>Duplodnaviria</taxon>
        <taxon>Heunggongvirae</taxon>
        <taxon>Uroviricota</taxon>
        <taxon>Caudoviricetes</taxon>
        <taxon>Crassvirales</taxon>
        <taxon>Steigviridae</taxon>
        <taxon>Asinivirinae</taxon>
        <taxon>Pamirivirus</taxon>
        <taxon>Pamirivirus faecium</taxon>
    </lineage>
</organism>
<proteinExistence type="predicted"/>
<keyword evidence="2" id="KW-1185">Reference proteome</keyword>
<dbReference type="KEGG" id="vg:65129952"/>
<evidence type="ECO:0000313" key="1">
    <source>
        <dbReference type="EMBL" id="QOR59390.1"/>
    </source>
</evidence>
<dbReference type="EMBL" id="MT774389">
    <property type="protein sequence ID" value="QOR59390.1"/>
    <property type="molecule type" value="Genomic_DNA"/>
</dbReference>
<name>A0A7M1S1Y7_9CAUD</name>
<reference evidence="1 2" key="1">
    <citation type="submission" date="2020-07" db="EMBL/GenBank/DDBJ databases">
        <title>Taxonomic proposal: Crassvirales, a new order of highly abundant and diverse bacterial viruses.</title>
        <authorList>
            <person name="Shkoporov A.N."/>
            <person name="Stockdale S.R."/>
            <person name="Guerin E."/>
            <person name="Ross R.P."/>
            <person name="Hill C."/>
        </authorList>
    </citation>
    <scope>NUCLEOTIDE SEQUENCE [LARGE SCALE GENOMIC DNA]</scope>
</reference>
<accession>A0A7M1S1Y7</accession>
<dbReference type="RefSeq" id="YP_010111548.1">
    <property type="nucleotide sequence ID" value="NC_055882.1"/>
</dbReference>